<evidence type="ECO:0000313" key="2">
    <source>
        <dbReference type="EMBL" id="SDL14569.1"/>
    </source>
</evidence>
<gene>
    <name evidence="2" type="ORF">SAMN05216216_12523</name>
</gene>
<evidence type="ECO:0000313" key="3">
    <source>
        <dbReference type="Proteomes" id="UP000199008"/>
    </source>
</evidence>
<name>A0A1G9HNQ3_9BACL</name>
<dbReference type="Proteomes" id="UP000199008">
    <property type="component" value="Unassembled WGS sequence"/>
</dbReference>
<dbReference type="GO" id="GO:0005886">
    <property type="term" value="C:plasma membrane"/>
    <property type="evidence" value="ECO:0007669"/>
    <property type="project" value="TreeGrafter"/>
</dbReference>
<protein>
    <submittedName>
        <fullName evidence="2">Uncharacterized SAM-binding protein YcdF, DUF218 family</fullName>
    </submittedName>
</protein>
<dbReference type="PANTHER" id="PTHR30336:SF20">
    <property type="entry name" value="DUF218 DOMAIN-CONTAINING PROTEIN"/>
    <property type="match status" value="1"/>
</dbReference>
<dbReference type="Gene3D" id="3.40.50.620">
    <property type="entry name" value="HUPs"/>
    <property type="match status" value="1"/>
</dbReference>
<dbReference type="InterPro" id="IPR003848">
    <property type="entry name" value="DUF218"/>
</dbReference>
<dbReference type="RefSeq" id="WP_092987538.1">
    <property type="nucleotide sequence ID" value="NZ_FNFY01000025.1"/>
</dbReference>
<accession>A0A1G9HNQ3</accession>
<dbReference type="CDD" id="cd06259">
    <property type="entry name" value="YdcF-like"/>
    <property type="match status" value="1"/>
</dbReference>
<dbReference type="Pfam" id="PF02698">
    <property type="entry name" value="DUF218"/>
    <property type="match status" value="1"/>
</dbReference>
<dbReference type="STRING" id="576118.SAMN05216216_12523"/>
<dbReference type="EMBL" id="FNFY01000025">
    <property type="protein sequence ID" value="SDL14569.1"/>
    <property type="molecule type" value="Genomic_DNA"/>
</dbReference>
<reference evidence="3" key="1">
    <citation type="submission" date="2016-10" db="EMBL/GenBank/DDBJ databases">
        <authorList>
            <person name="Varghese N."/>
            <person name="Submissions S."/>
        </authorList>
    </citation>
    <scope>NUCLEOTIDE SEQUENCE [LARGE SCALE GENOMIC DNA]</scope>
    <source>
        <strain evidence="3">CGMCC 1.8895</strain>
    </source>
</reference>
<dbReference type="AlphaFoldDB" id="A0A1G9HNQ3"/>
<feature type="domain" description="DUF218" evidence="1">
    <location>
        <begin position="37"/>
        <end position="178"/>
    </location>
</feature>
<proteinExistence type="predicted"/>
<sequence>MKIRLIIIIICIALMLTVVSIIESFNHSRTDEPKRADAIIMLGGGDQGRMQKAAELYHEGYSEYVIISPAMDEHYAQSKQFALDLGIPEAAIIEEEDATSTYTNATETLAIMEDRGFESALVVTSDYHLKRSKLIHDRINKNHYDGKFELTYIAALSADGEPWHEQTYAKNIWFREYVKLWGYRLGLYHFIDIPDDTDAH</sequence>
<keyword evidence="3" id="KW-1185">Reference proteome</keyword>
<dbReference type="PANTHER" id="PTHR30336">
    <property type="entry name" value="INNER MEMBRANE PROTEIN, PROBABLE PERMEASE"/>
    <property type="match status" value="1"/>
</dbReference>
<dbReference type="OrthoDB" id="9782395at2"/>
<organism evidence="2 3">
    <name type="scientific">Lacicoccus qingdaonensis</name>
    <dbReference type="NCBI Taxonomy" id="576118"/>
    <lineage>
        <taxon>Bacteria</taxon>
        <taxon>Bacillati</taxon>
        <taxon>Bacillota</taxon>
        <taxon>Bacilli</taxon>
        <taxon>Bacillales</taxon>
        <taxon>Salinicoccaceae</taxon>
        <taxon>Lacicoccus</taxon>
    </lineage>
</organism>
<dbReference type="InterPro" id="IPR014729">
    <property type="entry name" value="Rossmann-like_a/b/a_fold"/>
</dbReference>
<evidence type="ECO:0000259" key="1">
    <source>
        <dbReference type="Pfam" id="PF02698"/>
    </source>
</evidence>
<dbReference type="InterPro" id="IPR051599">
    <property type="entry name" value="Cell_Envelope_Assoc"/>
</dbReference>